<dbReference type="AlphaFoldDB" id="A0A9X4H9F8"/>
<dbReference type="EMBL" id="JANWTP010000106">
    <property type="protein sequence ID" value="MDC8640241.1"/>
    <property type="molecule type" value="Genomic_DNA"/>
</dbReference>
<reference evidence="1" key="1">
    <citation type="journal article" date="2022" name="Phytopathology">
        <title>Whole genome sequencing-based tracing of a 2022 introduction and outbreak of Xanthomonas hortorum pv. pelargonii.</title>
        <authorList>
            <person name="Iruegas Bocardo F."/>
            <person name="Weisberg A.J."/>
            <person name="Riutta E.R."/>
            <person name="Kilday K.B."/>
            <person name="Bonkowski J.C."/>
            <person name="Creswell T.C."/>
            <person name="Daughtrey M."/>
            <person name="Rane K.K."/>
            <person name="Grunwald N.J."/>
            <person name="Chang J.H."/>
            <person name="Putnam M."/>
        </authorList>
    </citation>
    <scope>NUCLEOTIDE SEQUENCE</scope>
    <source>
        <strain evidence="1">22-338</strain>
    </source>
</reference>
<evidence type="ECO:0000313" key="1">
    <source>
        <dbReference type="EMBL" id="MDC8640241.1"/>
    </source>
</evidence>
<organism evidence="1 2">
    <name type="scientific">Xanthomonas hortorum pv. hederae</name>
    <dbReference type="NCBI Taxonomy" id="453603"/>
    <lineage>
        <taxon>Bacteria</taxon>
        <taxon>Pseudomonadati</taxon>
        <taxon>Pseudomonadota</taxon>
        <taxon>Gammaproteobacteria</taxon>
        <taxon>Lysobacterales</taxon>
        <taxon>Lysobacteraceae</taxon>
        <taxon>Xanthomonas</taxon>
    </lineage>
</organism>
<name>A0A9X4H9F8_9XANT</name>
<comment type="caution">
    <text evidence="1">The sequence shown here is derived from an EMBL/GenBank/DDBJ whole genome shotgun (WGS) entry which is preliminary data.</text>
</comment>
<evidence type="ECO:0000313" key="2">
    <source>
        <dbReference type="Proteomes" id="UP001140230"/>
    </source>
</evidence>
<evidence type="ECO:0008006" key="3">
    <source>
        <dbReference type="Google" id="ProtNLM"/>
    </source>
</evidence>
<reference evidence="1" key="2">
    <citation type="submission" date="2022-08" db="EMBL/GenBank/DDBJ databases">
        <authorList>
            <person name="Iruegas-Bocardo F."/>
            <person name="Weisberg A.J."/>
            <person name="Riutta E.R."/>
            <person name="Kilday K."/>
            <person name="Bonkowski J.C."/>
            <person name="Creswell T."/>
            <person name="Daughtrey M.L."/>
            <person name="Rane K."/>
            <person name="Grunwald N.J."/>
            <person name="Chang J.H."/>
            <person name="Putnam M.L."/>
        </authorList>
    </citation>
    <scope>NUCLEOTIDE SEQUENCE</scope>
    <source>
        <strain evidence="1">22-338</strain>
    </source>
</reference>
<sequence>MKKIIYSVALVAIATLAGCGGDRTASVPDRVSATGSIPGDEPIPIIEKLGLPEKCRQPAAFDQECADQIDSAYGKGAGADAKLKLDFCGAYGGCVGMQRNRAYEKSTVPPADVDFIK</sequence>
<protein>
    <recommendedName>
        <fullName evidence="3">Lipoprotein</fullName>
    </recommendedName>
</protein>
<dbReference type="PROSITE" id="PS51257">
    <property type="entry name" value="PROKAR_LIPOPROTEIN"/>
    <property type="match status" value="1"/>
</dbReference>
<dbReference type="Proteomes" id="UP001140230">
    <property type="component" value="Unassembled WGS sequence"/>
</dbReference>
<gene>
    <name evidence="1" type="ORF">NY667_21120</name>
</gene>
<proteinExistence type="predicted"/>
<dbReference type="RefSeq" id="WP_162866407.1">
    <property type="nucleotide sequence ID" value="NZ_CP168175.1"/>
</dbReference>
<accession>A0A9X4H9F8</accession>